<dbReference type="AlphaFoldDB" id="A0A833R2D8"/>
<dbReference type="InterPro" id="IPR038588">
    <property type="entry name" value="XS_domain_sf"/>
</dbReference>
<keyword evidence="4" id="KW-1185">Reference proteome</keyword>
<reference evidence="3" key="1">
    <citation type="submission" date="2020-01" db="EMBL/GenBank/DDBJ databases">
        <title>Genome sequence of Kobresia littledalei, the first chromosome-level genome in the family Cyperaceae.</title>
        <authorList>
            <person name="Qu G."/>
        </authorList>
    </citation>
    <scope>NUCLEOTIDE SEQUENCE</scope>
    <source>
        <strain evidence="3">C.B.Clarke</strain>
        <tissue evidence="3">Leaf</tissue>
    </source>
</reference>
<protein>
    <submittedName>
        <fullName evidence="3">XS domain-containing protein</fullName>
    </submittedName>
</protein>
<proteinExistence type="predicted"/>
<feature type="compositionally biased region" description="Acidic residues" evidence="1">
    <location>
        <begin position="424"/>
        <end position="437"/>
    </location>
</feature>
<dbReference type="GO" id="GO:0031047">
    <property type="term" value="P:regulatory ncRNA-mediated gene silencing"/>
    <property type="evidence" value="ECO:0007669"/>
    <property type="project" value="InterPro"/>
</dbReference>
<feature type="region of interest" description="Disordered" evidence="1">
    <location>
        <begin position="424"/>
        <end position="446"/>
    </location>
</feature>
<dbReference type="PANTHER" id="PTHR46619:SF2">
    <property type="entry name" value="XS DOMAIN PROTEIN"/>
    <property type="match status" value="1"/>
</dbReference>
<feature type="domain" description="XS" evidence="2">
    <location>
        <begin position="669"/>
        <end position="793"/>
    </location>
</feature>
<evidence type="ECO:0000256" key="1">
    <source>
        <dbReference type="SAM" id="MobiDB-lite"/>
    </source>
</evidence>
<feature type="compositionally biased region" description="Basic and acidic residues" evidence="1">
    <location>
        <begin position="161"/>
        <end position="184"/>
    </location>
</feature>
<evidence type="ECO:0000259" key="2">
    <source>
        <dbReference type="Pfam" id="PF03468"/>
    </source>
</evidence>
<dbReference type="Pfam" id="PF03468">
    <property type="entry name" value="XS"/>
    <property type="match status" value="1"/>
</dbReference>
<feature type="region of interest" description="Disordered" evidence="1">
    <location>
        <begin position="157"/>
        <end position="185"/>
    </location>
</feature>
<feature type="region of interest" description="Disordered" evidence="1">
    <location>
        <begin position="106"/>
        <end position="129"/>
    </location>
</feature>
<dbReference type="PANTHER" id="PTHR46619">
    <property type="entry name" value="RNA RECOGNITION MOTIF XS DOMAIN PROTEIN-RELATED"/>
    <property type="match status" value="1"/>
</dbReference>
<name>A0A833R2D8_9POAL</name>
<gene>
    <name evidence="3" type="ORF">FCM35_KLT03432</name>
</gene>
<feature type="region of interest" description="Disordered" evidence="1">
    <location>
        <begin position="1"/>
        <end position="83"/>
    </location>
</feature>
<sequence>MRDRGDNREYRDRRHHHVDRNSDATRRHKPAPRLVRLSGSPPIQDPHRSSSHRRDLVPRQSDHHKPMHRDYLSPHHSRRHHSPTVRDYHHDLHVPGYMHPDYPTDLSHGIKHQTHGLDPHPHPLAGPSRSYPETLKQDSILDDMLPGGIHDIDLHHHHGHTRDLYGGDRVRDMDRDRGRDRDTGKGLYQREVPHPHPHPHPHPVTVTTTHLGPLDGGQSSYGHGRLCYEHALPAPEDISRAALGNRLPDDLRKSRDRVSDHYNNLALDDMYGKMPYTGHESHDYFRVDGTAYSPKTAREGRVYSDFPHHSTHKDVGPIYHRFEQGSMARPLHRRDAPLPFEDRYKFQREVACVAEREMPQSPIFPDRAKRLHHMFYSPSHNGYANDLGYEPSLERLMAREHQLRHVHDHDHVHNNVIYDDSIFEDDDDDVGNDNNGDEDGHVSNPRITVKDRLNLPSPLLNEVDHPIIRRAGPSRKPVVIHGKHHHSQKMVVPAVMRTNSVKKRLQSGPLDLRKENFRAHKLQRRGMDDEPNIGKVNYEYENCPDEDAANTVLRDLPEGSEEFNKQVEKAFFKYAKIVNGSSREKKKFLQPGKGSVVCYVCGRQSKEFAETHNLVVHAFHTRKPGLRAAHLGLQKALCLLMGWNWLISPDESKQYQAGPPKEAKVLKQDLILWPPIVVIRNSSIDNIASESKTISIDMIRSMLKEMGIEEGKAKVSYGKPSNLSVILVKFPPIRSGFELAGKLHNHFYQAKHGKEHLHDLLKSGNSTTSNKKANEKEIEDVLYGYMAGIEDLENLDSDTKKTYLAGKDTIRSKKVMEARTNEEAAA</sequence>
<dbReference type="EMBL" id="SWLB01000012">
    <property type="protein sequence ID" value="KAF3332026.1"/>
    <property type="molecule type" value="Genomic_DNA"/>
</dbReference>
<evidence type="ECO:0000313" key="4">
    <source>
        <dbReference type="Proteomes" id="UP000623129"/>
    </source>
</evidence>
<comment type="caution">
    <text evidence="3">The sequence shown here is derived from an EMBL/GenBank/DDBJ whole genome shotgun (WGS) entry which is preliminary data.</text>
</comment>
<feature type="compositionally biased region" description="Basic and acidic residues" evidence="1">
    <location>
        <begin position="1"/>
        <end position="12"/>
    </location>
</feature>
<dbReference type="Proteomes" id="UP000623129">
    <property type="component" value="Unassembled WGS sequence"/>
</dbReference>
<accession>A0A833R2D8</accession>
<evidence type="ECO:0000313" key="3">
    <source>
        <dbReference type="EMBL" id="KAF3332026.1"/>
    </source>
</evidence>
<organism evidence="3 4">
    <name type="scientific">Carex littledalei</name>
    <dbReference type="NCBI Taxonomy" id="544730"/>
    <lineage>
        <taxon>Eukaryota</taxon>
        <taxon>Viridiplantae</taxon>
        <taxon>Streptophyta</taxon>
        <taxon>Embryophyta</taxon>
        <taxon>Tracheophyta</taxon>
        <taxon>Spermatophyta</taxon>
        <taxon>Magnoliopsida</taxon>
        <taxon>Liliopsida</taxon>
        <taxon>Poales</taxon>
        <taxon>Cyperaceae</taxon>
        <taxon>Cyperoideae</taxon>
        <taxon>Cariceae</taxon>
        <taxon>Carex</taxon>
        <taxon>Carex subgen. Euthyceras</taxon>
    </lineage>
</organism>
<feature type="compositionally biased region" description="Basic and acidic residues" evidence="1">
    <location>
        <begin position="45"/>
        <end position="73"/>
    </location>
</feature>
<dbReference type="InterPro" id="IPR005380">
    <property type="entry name" value="XS_domain"/>
</dbReference>
<dbReference type="OrthoDB" id="777694at2759"/>
<dbReference type="Gene3D" id="3.30.70.2890">
    <property type="entry name" value="XS domain"/>
    <property type="match status" value="1"/>
</dbReference>